<sequence>MAPLEEVYSNQDSQVVMLETAVFVIVLQTEEAWFYLRFFDKHGREKTPWIFCCDGSENSELHPPSWVWIRTPLPYLWPSGPASHTKRRRTLEATRLVMANMKD</sequence>
<protein>
    <submittedName>
        <fullName evidence="1">Uncharacterized protein</fullName>
    </submittedName>
</protein>
<dbReference type="Proteomes" id="UP000735302">
    <property type="component" value="Unassembled WGS sequence"/>
</dbReference>
<accession>A0AAV3Z4D5</accession>
<evidence type="ECO:0000313" key="1">
    <source>
        <dbReference type="EMBL" id="GFN88868.1"/>
    </source>
</evidence>
<dbReference type="AlphaFoldDB" id="A0AAV3Z4D5"/>
<evidence type="ECO:0000313" key="2">
    <source>
        <dbReference type="Proteomes" id="UP000735302"/>
    </source>
</evidence>
<organism evidence="1 2">
    <name type="scientific">Plakobranchus ocellatus</name>
    <dbReference type="NCBI Taxonomy" id="259542"/>
    <lineage>
        <taxon>Eukaryota</taxon>
        <taxon>Metazoa</taxon>
        <taxon>Spiralia</taxon>
        <taxon>Lophotrochozoa</taxon>
        <taxon>Mollusca</taxon>
        <taxon>Gastropoda</taxon>
        <taxon>Heterobranchia</taxon>
        <taxon>Euthyneura</taxon>
        <taxon>Panpulmonata</taxon>
        <taxon>Sacoglossa</taxon>
        <taxon>Placobranchoidea</taxon>
        <taxon>Plakobranchidae</taxon>
        <taxon>Plakobranchus</taxon>
    </lineage>
</organism>
<reference evidence="1 2" key="1">
    <citation type="journal article" date="2021" name="Elife">
        <title>Chloroplast acquisition without the gene transfer in kleptoplastic sea slugs, Plakobranchus ocellatus.</title>
        <authorList>
            <person name="Maeda T."/>
            <person name="Takahashi S."/>
            <person name="Yoshida T."/>
            <person name="Shimamura S."/>
            <person name="Takaki Y."/>
            <person name="Nagai Y."/>
            <person name="Toyoda A."/>
            <person name="Suzuki Y."/>
            <person name="Arimoto A."/>
            <person name="Ishii H."/>
            <person name="Satoh N."/>
            <person name="Nishiyama T."/>
            <person name="Hasebe M."/>
            <person name="Maruyama T."/>
            <person name="Minagawa J."/>
            <person name="Obokata J."/>
            <person name="Shigenobu S."/>
        </authorList>
    </citation>
    <scope>NUCLEOTIDE SEQUENCE [LARGE SCALE GENOMIC DNA]</scope>
</reference>
<gene>
    <name evidence="1" type="ORF">PoB_001537400</name>
</gene>
<proteinExistence type="predicted"/>
<dbReference type="EMBL" id="BLXT01001882">
    <property type="protein sequence ID" value="GFN88868.1"/>
    <property type="molecule type" value="Genomic_DNA"/>
</dbReference>
<name>A0AAV3Z4D5_9GAST</name>
<keyword evidence="2" id="KW-1185">Reference proteome</keyword>
<comment type="caution">
    <text evidence="1">The sequence shown here is derived from an EMBL/GenBank/DDBJ whole genome shotgun (WGS) entry which is preliminary data.</text>
</comment>